<accession>A0A292Q349</accession>
<evidence type="ECO:0000313" key="1">
    <source>
        <dbReference type="EMBL" id="CUS14262.1"/>
    </source>
</evidence>
<evidence type="ECO:0000313" key="2">
    <source>
        <dbReference type="Proteomes" id="UP001412239"/>
    </source>
</evidence>
<dbReference type="EMBL" id="LN890960">
    <property type="protein sequence ID" value="CUS14262.1"/>
    <property type="molecule type" value="Genomic_DNA"/>
</dbReference>
<dbReference type="Proteomes" id="UP001412239">
    <property type="component" value="Unassembled WGS sequence"/>
</dbReference>
<sequence length="123" mass="14098">MEGVGIGSSIREGNNIAHGRDVVTDICLLKNGLITYHQTFKYLYGLDWRTASELIGHPHIVSIMNHRATILHDHPGWNRQEEFDELITWTRTADDDDLAKFATDETGWMWAKRKFFLVMGGKP</sequence>
<name>A0A292Q349_9PEZI</name>
<gene>
    <name evidence="1" type="ORF">GSTUAT00001552001</name>
</gene>
<organism evidence="1 2">
    <name type="scientific">Tuber aestivum</name>
    <name type="common">summer truffle</name>
    <dbReference type="NCBI Taxonomy" id="59557"/>
    <lineage>
        <taxon>Eukaryota</taxon>
        <taxon>Fungi</taxon>
        <taxon>Dikarya</taxon>
        <taxon>Ascomycota</taxon>
        <taxon>Pezizomycotina</taxon>
        <taxon>Pezizomycetes</taxon>
        <taxon>Pezizales</taxon>
        <taxon>Tuberaceae</taxon>
        <taxon>Tuber</taxon>
    </lineage>
</organism>
<reference evidence="1" key="1">
    <citation type="submission" date="2015-10" db="EMBL/GenBank/DDBJ databases">
        <authorList>
            <person name="Regsiter A."/>
            <person name="william w."/>
        </authorList>
    </citation>
    <scope>NUCLEOTIDE SEQUENCE</scope>
    <source>
        <strain evidence="1">Montdore</strain>
    </source>
</reference>
<proteinExistence type="predicted"/>
<protein>
    <submittedName>
        <fullName evidence="1">Uncharacterized protein</fullName>
    </submittedName>
</protein>
<dbReference type="AlphaFoldDB" id="A0A292Q349"/>
<keyword evidence="2" id="KW-1185">Reference proteome</keyword>